<dbReference type="STRING" id="1408163.A0A0F4Z1U6"/>
<feature type="region of interest" description="Disordered" evidence="1">
    <location>
        <begin position="81"/>
        <end position="106"/>
    </location>
</feature>
<dbReference type="InterPro" id="IPR035396">
    <property type="entry name" value="Bac_rhamnosid6H"/>
</dbReference>
<evidence type="ECO:0000256" key="1">
    <source>
        <dbReference type="SAM" id="MobiDB-lite"/>
    </source>
</evidence>
<feature type="domain" description="Alpha-L-rhamnosidase C-terminal" evidence="5">
    <location>
        <begin position="742"/>
        <end position="811"/>
    </location>
</feature>
<feature type="compositionally biased region" description="Polar residues" evidence="1">
    <location>
        <begin position="89"/>
        <end position="106"/>
    </location>
</feature>
<dbReference type="Gene3D" id="2.60.120.260">
    <property type="entry name" value="Galactose-binding domain-like"/>
    <property type="match status" value="1"/>
</dbReference>
<evidence type="ECO:0000256" key="2">
    <source>
        <dbReference type="SAM" id="SignalP"/>
    </source>
</evidence>
<dbReference type="InterPro" id="IPR008979">
    <property type="entry name" value="Galactose-bd-like_sf"/>
</dbReference>
<feature type="chain" id="PRO_5002482091" evidence="2">
    <location>
        <begin position="28"/>
        <end position="860"/>
    </location>
</feature>
<dbReference type="Gene3D" id="2.60.420.10">
    <property type="entry name" value="Maltose phosphorylase, domain 3"/>
    <property type="match status" value="1"/>
</dbReference>
<dbReference type="InterPro" id="IPR012341">
    <property type="entry name" value="6hp_glycosidase-like_sf"/>
</dbReference>
<keyword evidence="2" id="KW-0732">Signal</keyword>
<organism evidence="6 7">
    <name type="scientific">Rasamsonia emersonii (strain ATCC 16479 / CBS 393.64 / IMI 116815)</name>
    <dbReference type="NCBI Taxonomy" id="1408163"/>
    <lineage>
        <taxon>Eukaryota</taxon>
        <taxon>Fungi</taxon>
        <taxon>Dikarya</taxon>
        <taxon>Ascomycota</taxon>
        <taxon>Pezizomycotina</taxon>
        <taxon>Eurotiomycetes</taxon>
        <taxon>Eurotiomycetidae</taxon>
        <taxon>Eurotiales</taxon>
        <taxon>Trichocomaceae</taxon>
        <taxon>Rasamsonia</taxon>
    </lineage>
</organism>
<dbReference type="InterPro" id="IPR035398">
    <property type="entry name" value="Bac_rhamnosid_C"/>
</dbReference>
<dbReference type="Pfam" id="PF17390">
    <property type="entry name" value="Bac_rhamnosid_C"/>
    <property type="match status" value="1"/>
</dbReference>
<dbReference type="GO" id="GO:0003824">
    <property type="term" value="F:catalytic activity"/>
    <property type="evidence" value="ECO:0007669"/>
    <property type="project" value="UniProtKB-ARBA"/>
</dbReference>
<dbReference type="Pfam" id="PF17389">
    <property type="entry name" value="Bac_rhamnosid6H"/>
    <property type="match status" value="1"/>
</dbReference>
<evidence type="ECO:0000259" key="4">
    <source>
        <dbReference type="Pfam" id="PF17389"/>
    </source>
</evidence>
<dbReference type="EMBL" id="LASV01000075">
    <property type="protein sequence ID" value="KKA24071.1"/>
    <property type="molecule type" value="Genomic_DNA"/>
</dbReference>
<dbReference type="OrthoDB" id="10036721at2759"/>
<dbReference type="PANTHER" id="PTHR34987:SF5">
    <property type="entry name" value="ALPHA-RHAMNOSIDASE"/>
    <property type="match status" value="1"/>
</dbReference>
<dbReference type="GO" id="GO:0005975">
    <property type="term" value="P:carbohydrate metabolic process"/>
    <property type="evidence" value="ECO:0007669"/>
    <property type="project" value="InterPro"/>
</dbReference>
<protein>
    <submittedName>
        <fullName evidence="6">Alpha-L-rhamnosidase</fullName>
    </submittedName>
</protein>
<dbReference type="InterPro" id="IPR008928">
    <property type="entry name" value="6-hairpin_glycosidase_sf"/>
</dbReference>
<dbReference type="Proteomes" id="UP000053958">
    <property type="component" value="Unassembled WGS sequence"/>
</dbReference>
<gene>
    <name evidence="6" type="ORF">T310_1883</name>
</gene>
<feature type="signal peptide" evidence="2">
    <location>
        <begin position="1"/>
        <end position="27"/>
    </location>
</feature>
<evidence type="ECO:0000259" key="5">
    <source>
        <dbReference type="Pfam" id="PF17390"/>
    </source>
</evidence>
<feature type="domain" description="F5/8 type C" evidence="3">
    <location>
        <begin position="98"/>
        <end position="217"/>
    </location>
</feature>
<evidence type="ECO:0000259" key="3">
    <source>
        <dbReference type="Pfam" id="PF00754"/>
    </source>
</evidence>
<dbReference type="InterPro" id="IPR000421">
    <property type="entry name" value="FA58C"/>
</dbReference>
<keyword evidence="7" id="KW-1185">Reference proteome</keyword>
<dbReference type="Gene3D" id="1.50.10.10">
    <property type="match status" value="1"/>
</dbReference>
<dbReference type="RefSeq" id="XP_013330683.1">
    <property type="nucleotide sequence ID" value="XM_013475229.1"/>
</dbReference>
<accession>A0A0F4Z1U6</accession>
<dbReference type="Pfam" id="PF00754">
    <property type="entry name" value="F5_F8_type_C"/>
    <property type="match status" value="1"/>
</dbReference>
<dbReference type="SUPFAM" id="SSF49785">
    <property type="entry name" value="Galactose-binding domain-like"/>
    <property type="match status" value="1"/>
</dbReference>
<sequence>MNLLWLRSHLPLLSLLSLLQYGLLVDAGVPSDNNSWQQYMVAPKSRQITPVSILSQSGNVSNAEALVNSNTKGVTRLSRAAPPAYPSWPNGTTASASSVAAPNTDNGQPRTYYPTNAIDGNLDTFWNDNTPGAYPDVLTITSPAKIELSGITLQSNDDGVPVDFTVETWDGSNWTLSGSVTGNDALRCRVPFAQTVVTDQVRVTVTKDQPAPKGEYTRINELWPGIVANDPPAPEVVLDFGQNVVGFLRISFAGASANHPGIRLAFSETQEFLTNVSDFTRSDNGDTITPGTDQFAVPTGPVEWTDIHGCQHGSQVCADGLHGFRYLKISLDALASDAPYAEPYGTVDIESVSLNFTAYLGLPSSYTGWFECSDAQLNRFWYEAAYTNEMVIDTFLADYVDPRDAASPSLLGKTVIFDGAKRDRDPYVGDLAVSARTAYLTHSDANIAARNVIADLADHQREDGWIPPASINNYTLPLFDYPLWWVTTSWDYVLYTGDIDYAKTYYPNLIKVLDSWYPSVTNATTGLLSKGINNTSSYGDYAFLPREGEITYFNALYVLALKNAAEIANVLNKTDDAARWRQRAETVSQAINEYLWDANAGAYLDSSTGSVRHGQDGNAIAVLAGVANSSQAQSALDYLANHTALPYGNAFMDNESLVSGGSTRVYAFISYFDIQAHFLTGDADSALDEIRRLYGWMAEHDPGLTFWEGIGANGSAYEGAYTSMAHGWSTGVLPALTNYLLGIQPTAPGYQRFSVRPSFPAGVTWARGQQATRFGSLYVEWTVDGGKITINVDVPQGTLGDVSIPQQSDRQAVYLDGDEVWDGSKPSAATSNGTVNVQQNDGYITLVGVSPGRHSILSTS</sequence>
<dbReference type="AlphaFoldDB" id="A0A0F4Z1U6"/>
<evidence type="ECO:0000313" key="6">
    <source>
        <dbReference type="EMBL" id="KKA24071.1"/>
    </source>
</evidence>
<reference evidence="6 7" key="1">
    <citation type="submission" date="2015-04" db="EMBL/GenBank/DDBJ databases">
        <authorList>
            <person name="Heijne W.H."/>
            <person name="Fedorova N.D."/>
            <person name="Nierman W.C."/>
            <person name="Vollebregt A.W."/>
            <person name="Zhao Z."/>
            <person name="Wu L."/>
            <person name="Kumar M."/>
            <person name="Stam H."/>
            <person name="van den Berg M.A."/>
            <person name="Pel H.J."/>
        </authorList>
    </citation>
    <scope>NUCLEOTIDE SEQUENCE [LARGE SCALE GENOMIC DNA]</scope>
    <source>
        <strain evidence="6 7">CBS 393.64</strain>
    </source>
</reference>
<evidence type="ECO:0000313" key="7">
    <source>
        <dbReference type="Proteomes" id="UP000053958"/>
    </source>
</evidence>
<dbReference type="GeneID" id="25314234"/>
<dbReference type="SUPFAM" id="SSF48208">
    <property type="entry name" value="Six-hairpin glycosidases"/>
    <property type="match status" value="1"/>
</dbReference>
<dbReference type="PANTHER" id="PTHR34987">
    <property type="entry name" value="C, PUTATIVE (AFU_ORTHOLOGUE AFUA_3G02880)-RELATED"/>
    <property type="match status" value="1"/>
</dbReference>
<feature type="domain" description="Alpha-L-rhamnosidase six-hairpin glycosidase" evidence="4">
    <location>
        <begin position="415"/>
        <end position="641"/>
    </location>
</feature>
<name>A0A0F4Z1U6_RASE3</name>
<comment type="caution">
    <text evidence="6">The sequence shown here is derived from an EMBL/GenBank/DDBJ whole genome shotgun (WGS) entry which is preliminary data.</text>
</comment>
<proteinExistence type="predicted"/>